<keyword evidence="3" id="KW-1185">Reference proteome</keyword>
<evidence type="ECO:0000313" key="2">
    <source>
        <dbReference type="EMBL" id="ADV27567.1"/>
    </source>
</evidence>
<dbReference type="AlphaFoldDB" id="E6WTR8"/>
<feature type="region of interest" description="Disordered" evidence="1">
    <location>
        <begin position="144"/>
        <end position="176"/>
    </location>
</feature>
<dbReference type="NCBIfam" id="TIGR01837">
    <property type="entry name" value="PHA_granule_1"/>
    <property type="match status" value="1"/>
</dbReference>
<organism evidence="2 3">
    <name type="scientific">Pseudoxanthomonas suwonensis (strain 11-1)</name>
    <dbReference type="NCBI Taxonomy" id="743721"/>
    <lineage>
        <taxon>Bacteria</taxon>
        <taxon>Pseudomonadati</taxon>
        <taxon>Pseudomonadota</taxon>
        <taxon>Gammaproteobacteria</taxon>
        <taxon>Lysobacterales</taxon>
        <taxon>Lysobacteraceae</taxon>
        <taxon>Pseudoxanthomonas</taxon>
    </lineage>
</organism>
<evidence type="ECO:0000313" key="3">
    <source>
        <dbReference type="Proteomes" id="UP000008632"/>
    </source>
</evidence>
<gene>
    <name evidence="2" type="ordered locus">Psesu_1725</name>
</gene>
<dbReference type="PANTHER" id="PTHR38664">
    <property type="entry name" value="SLR0058 PROTEIN"/>
    <property type="match status" value="1"/>
</dbReference>
<dbReference type="KEGG" id="psu:Psesu_1725"/>
<dbReference type="eggNOG" id="COG3937">
    <property type="taxonomic scope" value="Bacteria"/>
</dbReference>
<accession>E6WTR8</accession>
<dbReference type="PANTHER" id="PTHR38664:SF1">
    <property type="entry name" value="SLR0058 PROTEIN"/>
    <property type="match status" value="1"/>
</dbReference>
<sequence>MTVENRHRDTPSAADVQAQAGRFARELGDSAQQVWLAGIGALARAQAEGSRLFEQLAEEGRQVGNGQSGDTGEHSAAARLESLRQALDGAFGRVTAKATEAWDSVGRSFEHRVQDALRQMDVPTREDLDALGARIDALTRELQRRTSTMPEGVVPPVQPSGPAPGVSTPHPDAGIG</sequence>
<dbReference type="Proteomes" id="UP000008632">
    <property type="component" value="Chromosome"/>
</dbReference>
<evidence type="ECO:0000256" key="1">
    <source>
        <dbReference type="SAM" id="MobiDB-lite"/>
    </source>
</evidence>
<dbReference type="STRING" id="743721.Psesu_1725"/>
<dbReference type="EMBL" id="CP002446">
    <property type="protein sequence ID" value="ADV27567.1"/>
    <property type="molecule type" value="Genomic_DNA"/>
</dbReference>
<reference evidence="2 3" key="1">
    <citation type="submission" date="2011-01" db="EMBL/GenBank/DDBJ databases">
        <title>Complete sequence of Pseudoxanthomonas suwonensis 11-1.</title>
        <authorList>
            <consortium name="US DOE Joint Genome Institute"/>
            <person name="Lucas S."/>
            <person name="Copeland A."/>
            <person name="Lapidus A."/>
            <person name="Cheng J.-F."/>
            <person name="Goodwin L."/>
            <person name="Pitluck S."/>
            <person name="Teshima H."/>
            <person name="Detter J.C."/>
            <person name="Han C."/>
            <person name="Tapia R."/>
            <person name="Land M."/>
            <person name="Hauser L."/>
            <person name="Kyrpides N."/>
            <person name="Ivanova N."/>
            <person name="Ovchinnikova G."/>
            <person name="Siebers A.K."/>
            <person name="Allgaier M."/>
            <person name="Thelen M.P."/>
            <person name="Hugenholtz P."/>
            <person name="Gladden J."/>
            <person name="Woyke T."/>
        </authorList>
    </citation>
    <scope>NUCLEOTIDE SEQUENCE [LARGE SCALE GENOMIC DNA]</scope>
    <source>
        <strain evidence="3">11-1</strain>
    </source>
</reference>
<proteinExistence type="predicted"/>
<dbReference type="HOGENOM" id="CLU_113343_1_0_6"/>
<dbReference type="OrthoDB" id="5801582at2"/>
<dbReference type="RefSeq" id="WP_013535395.1">
    <property type="nucleotide sequence ID" value="NC_014924.1"/>
</dbReference>
<protein>
    <submittedName>
        <fullName evidence="2">Poly(Hydroxyalkanoate) granule-associated protein</fullName>
    </submittedName>
</protein>
<dbReference type="Pfam" id="PF05597">
    <property type="entry name" value="Phasin"/>
    <property type="match status" value="1"/>
</dbReference>
<name>E6WTR8_PSEUU</name>
<dbReference type="InterPro" id="IPR008769">
    <property type="entry name" value="PhaF_PhaI"/>
</dbReference>